<accession>A0A1R4B5G4</accession>
<proteinExistence type="predicted"/>
<name>A0A1R4B5G4_9VIBR</name>
<dbReference type="RefSeq" id="WP_077314514.1">
    <property type="nucleotide sequence ID" value="NZ_AP024888.1"/>
</dbReference>
<organism evidence="1 2">
    <name type="scientific">Vibrio palustris</name>
    <dbReference type="NCBI Taxonomy" id="1918946"/>
    <lineage>
        <taxon>Bacteria</taxon>
        <taxon>Pseudomonadati</taxon>
        <taxon>Pseudomonadota</taxon>
        <taxon>Gammaproteobacteria</taxon>
        <taxon>Vibrionales</taxon>
        <taxon>Vibrionaceae</taxon>
        <taxon>Vibrio</taxon>
    </lineage>
</organism>
<dbReference type="AlphaFoldDB" id="A0A1R4B5G4"/>
<gene>
    <name evidence="1" type="ORF">VPAL9027_02102</name>
</gene>
<evidence type="ECO:0008006" key="3">
    <source>
        <dbReference type="Google" id="ProtNLM"/>
    </source>
</evidence>
<dbReference type="EMBL" id="FUFT01000005">
    <property type="protein sequence ID" value="SJL84121.1"/>
    <property type="molecule type" value="Genomic_DNA"/>
</dbReference>
<sequence>MNYAIQSDTRHFPILHVTARKRASKHSLIHVQHGLLLCRLGKYDYAIEAGQSFWIPLDCLCALTCFPNTTYTRVDFSVRLRDEFPRQAGYVKPTDLSASVLDRLQQVDRDDSLFVPLTQILKAEVTHLVPQLSQSQLTNSMSTWTPDCFTGLTQEQHMVLLVREAIKRKQSGQSTEAIIQDLFGDNQDFADQWMQVIAQRLL</sequence>
<evidence type="ECO:0000313" key="1">
    <source>
        <dbReference type="EMBL" id="SJL84121.1"/>
    </source>
</evidence>
<dbReference type="Proteomes" id="UP000189475">
    <property type="component" value="Unassembled WGS sequence"/>
</dbReference>
<reference evidence="1 2" key="1">
    <citation type="submission" date="2017-02" db="EMBL/GenBank/DDBJ databases">
        <authorList>
            <person name="Peterson S.W."/>
        </authorList>
    </citation>
    <scope>NUCLEOTIDE SEQUENCE [LARGE SCALE GENOMIC DNA]</scope>
    <source>
        <strain evidence="1 2">CECT 9027</strain>
    </source>
</reference>
<keyword evidence="2" id="KW-1185">Reference proteome</keyword>
<protein>
    <recommendedName>
        <fullName evidence="3">AraC-type arabinose-binding/dimerisation domain-containing protein</fullName>
    </recommendedName>
</protein>
<dbReference type="OrthoDB" id="5916374at2"/>
<evidence type="ECO:0000313" key="2">
    <source>
        <dbReference type="Proteomes" id="UP000189475"/>
    </source>
</evidence>